<evidence type="ECO:0000313" key="4">
    <source>
        <dbReference type="Proteomes" id="UP000031036"/>
    </source>
</evidence>
<keyword evidence="1" id="KW-0472">Membrane</keyword>
<keyword evidence="1" id="KW-1133">Transmembrane helix</keyword>
<dbReference type="AlphaFoldDB" id="A0A0B2V9V4"/>
<evidence type="ECO:0000256" key="2">
    <source>
        <dbReference type="SAM" id="SignalP"/>
    </source>
</evidence>
<proteinExistence type="predicted"/>
<feature type="signal peptide" evidence="2">
    <location>
        <begin position="1"/>
        <end position="21"/>
    </location>
</feature>
<reference evidence="3 4" key="1">
    <citation type="submission" date="2014-11" db="EMBL/GenBank/DDBJ databases">
        <title>Genetic blueprint of the zoonotic pathogen Toxocara canis.</title>
        <authorList>
            <person name="Zhu X.-Q."/>
            <person name="Korhonen P.K."/>
            <person name="Cai H."/>
            <person name="Young N.D."/>
            <person name="Nejsum P."/>
            <person name="von Samson-Himmelstjerna G."/>
            <person name="Boag P.R."/>
            <person name="Tan P."/>
            <person name="Li Q."/>
            <person name="Min J."/>
            <person name="Yang Y."/>
            <person name="Wang X."/>
            <person name="Fang X."/>
            <person name="Hall R.S."/>
            <person name="Hofmann A."/>
            <person name="Sternberg P.W."/>
            <person name="Jex A.R."/>
            <person name="Gasser R.B."/>
        </authorList>
    </citation>
    <scope>NUCLEOTIDE SEQUENCE [LARGE SCALE GENOMIC DNA]</scope>
    <source>
        <strain evidence="3">PN_DK_2014</strain>
    </source>
</reference>
<feature type="transmembrane region" description="Helical" evidence="1">
    <location>
        <begin position="95"/>
        <end position="117"/>
    </location>
</feature>
<keyword evidence="1" id="KW-0812">Transmembrane</keyword>
<dbReference type="Proteomes" id="UP000031036">
    <property type="component" value="Unassembled WGS sequence"/>
</dbReference>
<feature type="transmembrane region" description="Helical" evidence="1">
    <location>
        <begin position="137"/>
        <end position="158"/>
    </location>
</feature>
<dbReference type="EMBL" id="JPKZ01002136">
    <property type="protein sequence ID" value="KHN78308.1"/>
    <property type="molecule type" value="Genomic_DNA"/>
</dbReference>
<protein>
    <recommendedName>
        <fullName evidence="5">Secreted protein</fullName>
    </recommendedName>
</protein>
<gene>
    <name evidence="3" type="ORF">Tcan_00271</name>
</gene>
<comment type="caution">
    <text evidence="3">The sequence shown here is derived from an EMBL/GenBank/DDBJ whole genome shotgun (WGS) entry which is preliminary data.</text>
</comment>
<feature type="chain" id="PRO_5002078079" description="Secreted protein" evidence="2">
    <location>
        <begin position="22"/>
        <end position="176"/>
    </location>
</feature>
<keyword evidence="4" id="KW-1185">Reference proteome</keyword>
<evidence type="ECO:0008006" key="5">
    <source>
        <dbReference type="Google" id="ProtNLM"/>
    </source>
</evidence>
<name>A0A0B2V9V4_TOXCA</name>
<evidence type="ECO:0000313" key="3">
    <source>
        <dbReference type="EMBL" id="KHN78308.1"/>
    </source>
</evidence>
<sequence length="176" mass="19907">MRSHFALDLALLCHVFPPSCSTSSLHLLGGLPRSRFCSIGHHSATARVHLSSFVRATWPAQRSFCFRYSAITSRTPVLRRISSHRMCWRSDIPNIHLSIALCAVVSRLSSFFVVAHISLAYSMTGRTVLLNRWARRVLLIFFFSISFIELDVLHSALIRRVISGCMSRSIFTICPK</sequence>
<organism evidence="3 4">
    <name type="scientific">Toxocara canis</name>
    <name type="common">Canine roundworm</name>
    <dbReference type="NCBI Taxonomy" id="6265"/>
    <lineage>
        <taxon>Eukaryota</taxon>
        <taxon>Metazoa</taxon>
        <taxon>Ecdysozoa</taxon>
        <taxon>Nematoda</taxon>
        <taxon>Chromadorea</taxon>
        <taxon>Rhabditida</taxon>
        <taxon>Spirurina</taxon>
        <taxon>Ascaridomorpha</taxon>
        <taxon>Ascaridoidea</taxon>
        <taxon>Toxocaridae</taxon>
        <taxon>Toxocara</taxon>
    </lineage>
</organism>
<accession>A0A0B2V9V4</accession>
<keyword evidence="2" id="KW-0732">Signal</keyword>
<evidence type="ECO:0000256" key="1">
    <source>
        <dbReference type="SAM" id="Phobius"/>
    </source>
</evidence>